<name>A0A8R1EW29_CAEJA</name>
<keyword evidence="6" id="KW-0406">Ion transport</keyword>
<keyword evidence="6" id="KW-0813">Transport</keyword>
<keyword evidence="6" id="KW-0407">Ion channel</keyword>
<sequence>MNGITFSFLRFYVPIERAWMPAEPVLTGAPVRNRHKVLVFRDISMRVRRRFPTLQYVVDAGFMEPEELDQLESVNCNPGQKYWVPINWANSLALDAHQKKLIDQPTAFNNLILVGFFMLFQFLSQLHLGVHLSQVNALRRNDSKCFPYSPKGQNDAIKEFRVAMETLIKFDSVPIPIAYPQVVFLAVRVYFTLCIISRQFLVSSDMRSKTQMDWPVPIMTCLEFIFVIGWMKVAEVLLNPLGEDDDDFEVNWIIDKNISTGMAIVDNTHAYHPGLVNDKFADPSKHHSSSRFYNFAI</sequence>
<keyword evidence="4 6" id="KW-0472">Membrane</keyword>
<dbReference type="GO" id="GO:0034707">
    <property type="term" value="C:chloride channel complex"/>
    <property type="evidence" value="ECO:0007669"/>
    <property type="project" value="UniProtKB-KW"/>
</dbReference>
<keyword evidence="6" id="KW-0868">Chloride</keyword>
<feature type="transmembrane region" description="Helical" evidence="6">
    <location>
        <begin position="107"/>
        <end position="128"/>
    </location>
</feature>
<keyword evidence="6" id="KW-1003">Cell membrane</keyword>
<evidence type="ECO:0000313" key="8">
    <source>
        <dbReference type="Proteomes" id="UP000005237"/>
    </source>
</evidence>
<dbReference type="PANTHER" id="PTHR10736">
    <property type="entry name" value="BESTROPHIN"/>
    <property type="match status" value="1"/>
</dbReference>
<keyword evidence="6" id="KW-0869">Chloride channel</keyword>
<dbReference type="Proteomes" id="UP000005237">
    <property type="component" value="Unassembled WGS sequence"/>
</dbReference>
<accession>A0A8R1EW29</accession>
<comment type="function">
    <text evidence="6">Forms chloride channels.</text>
</comment>
<keyword evidence="8" id="KW-1185">Reference proteome</keyword>
<dbReference type="InterPro" id="IPR000615">
    <property type="entry name" value="Bestrophin"/>
</dbReference>
<organism evidence="7 8">
    <name type="scientific">Caenorhabditis japonica</name>
    <dbReference type="NCBI Taxonomy" id="281687"/>
    <lineage>
        <taxon>Eukaryota</taxon>
        <taxon>Metazoa</taxon>
        <taxon>Ecdysozoa</taxon>
        <taxon>Nematoda</taxon>
        <taxon>Chromadorea</taxon>
        <taxon>Rhabditida</taxon>
        <taxon>Rhabditina</taxon>
        <taxon>Rhabditomorpha</taxon>
        <taxon>Rhabditoidea</taxon>
        <taxon>Rhabditidae</taxon>
        <taxon>Peloderinae</taxon>
        <taxon>Caenorhabditis</taxon>
    </lineage>
</organism>
<evidence type="ECO:0000256" key="6">
    <source>
        <dbReference type="RuleBase" id="RU363126"/>
    </source>
</evidence>
<comment type="subcellular location">
    <subcellularLocation>
        <location evidence="6">Cell membrane</location>
        <topology evidence="6">Multi-pass membrane protein</topology>
    </subcellularLocation>
    <subcellularLocation>
        <location evidence="1">Membrane</location>
        <topology evidence="1">Multi-pass membrane protein</topology>
    </subcellularLocation>
</comment>
<reference evidence="8" key="1">
    <citation type="submission" date="2010-08" db="EMBL/GenBank/DDBJ databases">
        <authorList>
            <consortium name="Caenorhabditis japonica Sequencing Consortium"/>
            <person name="Wilson R.K."/>
        </authorList>
    </citation>
    <scope>NUCLEOTIDE SEQUENCE [LARGE SCALE GENOMIC DNA]</scope>
    <source>
        <strain evidence="8">DF5081</strain>
    </source>
</reference>
<protein>
    <recommendedName>
        <fullName evidence="6">Bestrophin homolog</fullName>
    </recommendedName>
</protein>
<dbReference type="InterPro" id="IPR021134">
    <property type="entry name" value="Bestrophin-like"/>
</dbReference>
<evidence type="ECO:0000256" key="5">
    <source>
        <dbReference type="ARBA" id="ARBA00034769"/>
    </source>
</evidence>
<keyword evidence="2 6" id="KW-0812">Transmembrane</keyword>
<reference evidence="7" key="2">
    <citation type="submission" date="2022-06" db="UniProtKB">
        <authorList>
            <consortium name="EnsemblMetazoa"/>
        </authorList>
    </citation>
    <scope>IDENTIFICATION</scope>
    <source>
        <strain evidence="7">DF5081</strain>
    </source>
</reference>
<evidence type="ECO:0000256" key="3">
    <source>
        <dbReference type="ARBA" id="ARBA00022989"/>
    </source>
</evidence>
<comment type="similarity">
    <text evidence="5 6">Belongs to the anion channel-forming bestrophin (TC 1.A.46) family. Calcium-sensitive chloride channel subfamily.</text>
</comment>
<dbReference type="PANTHER" id="PTHR10736:SF59">
    <property type="entry name" value="BESTROPHIN HOMOLOG 17"/>
    <property type="match status" value="1"/>
</dbReference>
<evidence type="ECO:0000256" key="4">
    <source>
        <dbReference type="ARBA" id="ARBA00023136"/>
    </source>
</evidence>
<dbReference type="GO" id="GO:0005254">
    <property type="term" value="F:chloride channel activity"/>
    <property type="evidence" value="ECO:0007669"/>
    <property type="project" value="UniProtKB-KW"/>
</dbReference>
<dbReference type="GO" id="GO:0005886">
    <property type="term" value="C:plasma membrane"/>
    <property type="evidence" value="ECO:0007669"/>
    <property type="project" value="UniProtKB-SubCell"/>
</dbReference>
<feature type="transmembrane region" description="Helical" evidence="6">
    <location>
        <begin position="182"/>
        <end position="202"/>
    </location>
</feature>
<proteinExistence type="inferred from homology"/>
<dbReference type="Pfam" id="PF01062">
    <property type="entry name" value="Bestrophin"/>
    <property type="match status" value="2"/>
</dbReference>
<evidence type="ECO:0000313" key="7">
    <source>
        <dbReference type="EnsemblMetazoa" id="CJA42389c.1"/>
    </source>
</evidence>
<dbReference type="AlphaFoldDB" id="A0A8R1EW29"/>
<keyword evidence="3 6" id="KW-1133">Transmembrane helix</keyword>
<dbReference type="EnsemblMetazoa" id="CJA42389c.1">
    <property type="protein sequence ID" value="CJA42389c.1"/>
    <property type="gene ID" value="WBGene00218237"/>
</dbReference>
<evidence type="ECO:0000256" key="2">
    <source>
        <dbReference type="ARBA" id="ARBA00022692"/>
    </source>
</evidence>
<evidence type="ECO:0000256" key="1">
    <source>
        <dbReference type="ARBA" id="ARBA00004141"/>
    </source>
</evidence>